<dbReference type="Gene3D" id="2.10.110.10">
    <property type="entry name" value="Cysteine Rich Protein"/>
    <property type="match status" value="3"/>
</dbReference>
<feature type="domain" description="HP" evidence="11">
    <location>
        <begin position="540"/>
        <end position="608"/>
    </location>
</feature>
<sequence length="608" mass="68362">MYGTRCNGCGEFVEGEVVTALGKTYHPSCFACTVCKRPFPPGDRVTFNGRDCLCQMCAQPMSSSPRELSASSNCAGCGRDIKNGQALLALDKQWHLGCFKCKACGKVLTGEYISKDGAPYCEKDYQVLFGVKCEACHQFITGKVLEAGDKHYHPSCARCSRCNQMFTEGEEMYLQGSTVWHPDCKQSTKSEEKLRHSSSEFFYPKSLVLRRPRSAEPTRTSSESIYSRPGSSIPGSPGHTIYAKVDNEILDYKDLAAIPKVKAIYDIERPDLITYEPFYTSAYEDRQERQSLGESPRTLSPTPSAEGYQDVRDRMIHRSTSQGSINSPVYSRHSYTPTMSRSPQHFHRPDQGVNIYRKPPIYKQHAALAAQSKSSEDIIKSSKFPAAHAPAPNEIPKIETDHWPGPPSLAAIGSDMRRRSSGREEDDEELQRRRQLQEEQLMKLNSGLGQLILKEEMEKESRGRSALSASRYDSPAHASASKTSSLPGYGKNGLHRPVSTDFGQYNSYGDVSGAVRDFQSLPDGHVPGMRMDRGVSMPNMLEPKIFPYEILMVTNRGRNKILKDVDRTRLERHLAPEVFQEIFGMTIQEFDKLPLWRRNDMKKKAKLF</sequence>
<keyword evidence="6 8" id="KW-0862">Zinc</keyword>
<feature type="compositionally biased region" description="Low complexity" evidence="9">
    <location>
        <begin position="229"/>
        <end position="238"/>
    </location>
</feature>
<dbReference type="SUPFAM" id="SSF57716">
    <property type="entry name" value="Glucocorticoid receptor-like (DNA-binding domain)"/>
    <property type="match status" value="5"/>
</dbReference>
<keyword evidence="4 8" id="KW-0479">Metal-binding</keyword>
<dbReference type="CDD" id="cd09328">
    <property type="entry name" value="LIM2_abLIM"/>
    <property type="match status" value="1"/>
</dbReference>
<dbReference type="SUPFAM" id="SSF47050">
    <property type="entry name" value="VHP, Villin headpiece domain"/>
    <property type="match status" value="1"/>
</dbReference>
<dbReference type="CDD" id="cd09330">
    <property type="entry name" value="LIM4_abLIM"/>
    <property type="match status" value="1"/>
</dbReference>
<dbReference type="GO" id="GO:0005737">
    <property type="term" value="C:cytoplasm"/>
    <property type="evidence" value="ECO:0007669"/>
    <property type="project" value="UniProtKB-SubCell"/>
</dbReference>
<dbReference type="InterPro" id="IPR051618">
    <property type="entry name" value="Actin-binding_LIM"/>
</dbReference>
<feature type="region of interest" description="Disordered" evidence="9">
    <location>
        <begin position="457"/>
        <end position="492"/>
    </location>
</feature>
<feature type="compositionally biased region" description="Polar residues" evidence="9">
    <location>
        <begin position="292"/>
        <end position="303"/>
    </location>
</feature>
<dbReference type="SMART" id="SM00153">
    <property type="entry name" value="VHP"/>
    <property type="match status" value="1"/>
</dbReference>
<dbReference type="CTD" id="3983"/>
<evidence type="ECO:0000256" key="9">
    <source>
        <dbReference type="SAM" id="MobiDB-lite"/>
    </source>
</evidence>
<evidence type="ECO:0000256" key="5">
    <source>
        <dbReference type="ARBA" id="ARBA00022737"/>
    </source>
</evidence>
<dbReference type="GO" id="GO:0007010">
    <property type="term" value="P:cytoskeleton organization"/>
    <property type="evidence" value="ECO:0007669"/>
    <property type="project" value="InterPro"/>
</dbReference>
<evidence type="ECO:0000256" key="6">
    <source>
        <dbReference type="ARBA" id="ARBA00022833"/>
    </source>
</evidence>
<keyword evidence="12" id="KW-1185">Reference proteome</keyword>
<evidence type="ECO:0000256" key="2">
    <source>
        <dbReference type="ARBA" id="ARBA00022490"/>
    </source>
</evidence>
<dbReference type="GO" id="GO:0046872">
    <property type="term" value="F:metal ion binding"/>
    <property type="evidence" value="ECO:0007669"/>
    <property type="project" value="UniProtKB-KW"/>
</dbReference>
<dbReference type="GO" id="GO:0051015">
    <property type="term" value="F:actin filament binding"/>
    <property type="evidence" value="ECO:0007669"/>
    <property type="project" value="TreeGrafter"/>
</dbReference>
<proteinExistence type="predicted"/>
<dbReference type="PROSITE" id="PS00478">
    <property type="entry name" value="LIM_DOMAIN_1"/>
    <property type="match status" value="2"/>
</dbReference>
<feature type="region of interest" description="Disordered" evidence="9">
    <location>
        <begin position="212"/>
        <end position="239"/>
    </location>
</feature>
<dbReference type="FunFam" id="2.10.110.10:FF:000003">
    <property type="entry name" value="actin-binding LIM protein 1 isoform X1"/>
    <property type="match status" value="1"/>
</dbReference>
<dbReference type="FunFam" id="2.10.110.10:FF:000004">
    <property type="entry name" value="actin-binding LIM protein 1 isoform X1"/>
    <property type="match status" value="1"/>
</dbReference>
<dbReference type="InterPro" id="IPR001781">
    <property type="entry name" value="Znf_LIM"/>
</dbReference>
<evidence type="ECO:0000256" key="8">
    <source>
        <dbReference type="PROSITE-ProRule" id="PRU00125"/>
    </source>
</evidence>
<dbReference type="Pfam" id="PF16182">
    <property type="entry name" value="AbLIM_anchor"/>
    <property type="match status" value="1"/>
</dbReference>
<feature type="compositionally biased region" description="Polar residues" evidence="9">
    <location>
        <begin position="318"/>
        <end position="343"/>
    </location>
</feature>
<dbReference type="AlphaFoldDB" id="A0A8N5I0Z9"/>
<dbReference type="PANTHER" id="PTHR24213">
    <property type="entry name" value="ACTIN-BINDING LIM PROTEIN"/>
    <property type="match status" value="1"/>
</dbReference>
<dbReference type="FunFam" id="2.10.110.10:FF:000007">
    <property type="entry name" value="actin-binding LIM protein 1 isoform X1"/>
    <property type="match status" value="1"/>
</dbReference>
<evidence type="ECO:0000256" key="1">
    <source>
        <dbReference type="ARBA" id="ARBA00004496"/>
    </source>
</evidence>
<dbReference type="PROSITE" id="PS51089">
    <property type="entry name" value="HP"/>
    <property type="match status" value="1"/>
</dbReference>
<dbReference type="InterPro" id="IPR003128">
    <property type="entry name" value="Villin_headpiece"/>
</dbReference>
<feature type="region of interest" description="Disordered" evidence="9">
    <location>
        <begin position="285"/>
        <end position="352"/>
    </location>
</feature>
<name>A0A8N5I0Z9_GEOFO</name>
<accession>A0A8N5I0Z9</accession>
<dbReference type="CDD" id="cd09329">
    <property type="entry name" value="LIM3_abLIM"/>
    <property type="match status" value="1"/>
</dbReference>
<dbReference type="PANTHER" id="PTHR24213:SF18">
    <property type="entry name" value="ACTIN-BINDING LIM PROTEIN 1"/>
    <property type="match status" value="1"/>
</dbReference>
<dbReference type="InterPro" id="IPR032402">
    <property type="entry name" value="AbLIM_anchor"/>
</dbReference>
<evidence type="ECO:0000256" key="7">
    <source>
        <dbReference type="ARBA" id="ARBA00023038"/>
    </source>
</evidence>
<organism evidence="12 13">
    <name type="scientific">Geospiza fortis</name>
    <name type="common">Medium ground-finch</name>
    <dbReference type="NCBI Taxonomy" id="48883"/>
    <lineage>
        <taxon>Eukaryota</taxon>
        <taxon>Metazoa</taxon>
        <taxon>Chordata</taxon>
        <taxon>Craniata</taxon>
        <taxon>Vertebrata</taxon>
        <taxon>Euteleostomi</taxon>
        <taxon>Archelosauria</taxon>
        <taxon>Archosauria</taxon>
        <taxon>Dinosauria</taxon>
        <taxon>Saurischia</taxon>
        <taxon>Theropoda</taxon>
        <taxon>Coelurosauria</taxon>
        <taxon>Aves</taxon>
        <taxon>Neognathae</taxon>
        <taxon>Neoaves</taxon>
        <taxon>Telluraves</taxon>
        <taxon>Australaves</taxon>
        <taxon>Passeriformes</taxon>
        <taxon>Thraupidae</taxon>
        <taxon>Geospiza</taxon>
    </lineage>
</organism>
<dbReference type="FunFam" id="1.10.950.10:FF:000001">
    <property type="entry name" value="actin-binding LIM protein 1 isoform X2"/>
    <property type="match status" value="1"/>
</dbReference>
<dbReference type="Pfam" id="PF02209">
    <property type="entry name" value="VHP"/>
    <property type="match status" value="1"/>
</dbReference>
<dbReference type="SMART" id="SM00132">
    <property type="entry name" value="LIM"/>
    <property type="match status" value="3"/>
</dbReference>
<keyword evidence="2" id="KW-0963">Cytoplasm</keyword>
<keyword evidence="3" id="KW-0597">Phosphoprotein</keyword>
<protein>
    <submittedName>
        <fullName evidence="13">Actin-binding LIM protein 1 isoform X6</fullName>
    </submittedName>
</protein>
<evidence type="ECO:0000313" key="12">
    <source>
        <dbReference type="Proteomes" id="UP000504602"/>
    </source>
</evidence>
<evidence type="ECO:0000256" key="4">
    <source>
        <dbReference type="ARBA" id="ARBA00022723"/>
    </source>
</evidence>
<dbReference type="Proteomes" id="UP000504602">
    <property type="component" value="Unplaced"/>
</dbReference>
<evidence type="ECO:0000259" key="10">
    <source>
        <dbReference type="PROSITE" id="PS50023"/>
    </source>
</evidence>
<evidence type="ECO:0000259" key="11">
    <source>
        <dbReference type="PROSITE" id="PS51089"/>
    </source>
</evidence>
<dbReference type="Pfam" id="PF00412">
    <property type="entry name" value="LIM"/>
    <property type="match status" value="3"/>
</dbReference>
<keyword evidence="5" id="KW-0677">Repeat</keyword>
<dbReference type="GeneID" id="102045547"/>
<dbReference type="PROSITE" id="PS50023">
    <property type="entry name" value="LIM_DOMAIN_2"/>
    <property type="match status" value="2"/>
</dbReference>
<feature type="domain" description="LIM zinc-binding" evidence="10">
    <location>
        <begin position="72"/>
        <end position="131"/>
    </location>
</feature>
<evidence type="ECO:0000313" key="13">
    <source>
        <dbReference type="RefSeq" id="XP_030917078.1"/>
    </source>
</evidence>
<dbReference type="RefSeq" id="XP_030917078.1">
    <property type="nucleotide sequence ID" value="XM_031061218.1"/>
</dbReference>
<evidence type="ECO:0000256" key="3">
    <source>
        <dbReference type="ARBA" id="ARBA00022553"/>
    </source>
</evidence>
<feature type="region of interest" description="Disordered" evidence="9">
    <location>
        <begin position="386"/>
        <end position="434"/>
    </location>
</feature>
<keyword evidence="7 8" id="KW-0440">LIM domain</keyword>
<dbReference type="GO" id="GO:0060271">
    <property type="term" value="P:cilium assembly"/>
    <property type="evidence" value="ECO:0007669"/>
    <property type="project" value="TreeGrafter"/>
</dbReference>
<comment type="subcellular location">
    <subcellularLocation>
        <location evidence="1">Cytoplasm</location>
    </subcellularLocation>
</comment>
<dbReference type="GO" id="GO:0001725">
    <property type="term" value="C:stress fiber"/>
    <property type="evidence" value="ECO:0007669"/>
    <property type="project" value="TreeGrafter"/>
</dbReference>
<dbReference type="Gene3D" id="1.10.950.10">
    <property type="entry name" value="Villin headpiece domain"/>
    <property type="match status" value="1"/>
</dbReference>
<feature type="domain" description="LIM zinc-binding" evidence="10">
    <location>
        <begin position="4"/>
        <end position="64"/>
    </location>
</feature>
<dbReference type="InterPro" id="IPR036886">
    <property type="entry name" value="Villin_headpiece_dom_sf"/>
</dbReference>
<reference evidence="13" key="1">
    <citation type="submission" date="2025-08" db="UniProtKB">
        <authorList>
            <consortium name="RefSeq"/>
        </authorList>
    </citation>
    <scope>IDENTIFICATION</scope>
</reference>
<dbReference type="GO" id="GO:0030032">
    <property type="term" value="P:lamellipodium assembly"/>
    <property type="evidence" value="ECO:0007669"/>
    <property type="project" value="TreeGrafter"/>
</dbReference>
<gene>
    <name evidence="13" type="primary">ABLIM1</name>
</gene>